<dbReference type="InterPro" id="IPR018335">
    <property type="entry name" value="Tscrpt_reg_HTH_Crp-type_CS"/>
</dbReference>
<reference evidence="6 7" key="1">
    <citation type="submission" date="2012-09" db="EMBL/GenBank/DDBJ databases">
        <title>Genome Sequence of alkane-degrading Bacterium Alcanivorax sp. 19-m-6.</title>
        <authorList>
            <person name="Lai Q."/>
            <person name="Shao Z."/>
        </authorList>
    </citation>
    <scope>NUCLEOTIDE SEQUENCE [LARGE SCALE GENOMIC DNA]</scope>
    <source>
        <strain evidence="6 7">19-m-6</strain>
    </source>
</reference>
<gene>
    <name evidence="6" type="ORF">Y5S_01051</name>
</gene>
<dbReference type="RefSeq" id="WP_035231037.1">
    <property type="nucleotide sequence ID" value="NZ_ARXV01000003.1"/>
</dbReference>
<dbReference type="Proteomes" id="UP000029444">
    <property type="component" value="Unassembled WGS sequence"/>
</dbReference>
<name>A0A095SMM1_9GAMM</name>
<dbReference type="PANTHER" id="PTHR24567">
    <property type="entry name" value="CRP FAMILY TRANSCRIPTIONAL REGULATORY PROTEIN"/>
    <property type="match status" value="1"/>
</dbReference>
<dbReference type="CDD" id="cd00038">
    <property type="entry name" value="CAP_ED"/>
    <property type="match status" value="1"/>
</dbReference>
<dbReference type="SUPFAM" id="SSF46785">
    <property type="entry name" value="Winged helix' DNA-binding domain"/>
    <property type="match status" value="1"/>
</dbReference>
<dbReference type="PANTHER" id="PTHR24567:SF75">
    <property type="entry name" value="FUMARATE AND NITRATE REDUCTION REGULATORY PROTEIN"/>
    <property type="match status" value="1"/>
</dbReference>
<evidence type="ECO:0000256" key="1">
    <source>
        <dbReference type="ARBA" id="ARBA00023015"/>
    </source>
</evidence>
<dbReference type="STRING" id="1177154.Y5S_01051"/>
<dbReference type="SUPFAM" id="SSF51206">
    <property type="entry name" value="cAMP-binding domain-like"/>
    <property type="match status" value="1"/>
</dbReference>
<dbReference type="GO" id="GO:0005829">
    <property type="term" value="C:cytosol"/>
    <property type="evidence" value="ECO:0007669"/>
    <property type="project" value="TreeGrafter"/>
</dbReference>
<dbReference type="InterPro" id="IPR014710">
    <property type="entry name" value="RmlC-like_jellyroll"/>
</dbReference>
<keyword evidence="2" id="KW-0238">DNA-binding</keyword>
<dbReference type="NCBIfam" id="NF008365">
    <property type="entry name" value="PRK11161.1"/>
    <property type="match status" value="1"/>
</dbReference>
<keyword evidence="3" id="KW-0804">Transcription</keyword>
<dbReference type="InterPro" id="IPR050397">
    <property type="entry name" value="Env_Response_Regulators"/>
</dbReference>
<dbReference type="InterPro" id="IPR000595">
    <property type="entry name" value="cNMP-bd_dom"/>
</dbReference>
<dbReference type="GO" id="GO:0003677">
    <property type="term" value="F:DNA binding"/>
    <property type="evidence" value="ECO:0007669"/>
    <property type="project" value="UniProtKB-KW"/>
</dbReference>
<dbReference type="FunFam" id="1.10.10.10:FF:000028">
    <property type="entry name" value="Fumarate/nitrate reduction transcriptional regulator Fnr"/>
    <property type="match status" value="1"/>
</dbReference>
<dbReference type="FunFam" id="2.60.120.10:FF:000004">
    <property type="entry name" value="Fumarate/nitrate reduction transcriptional regulator Fnr"/>
    <property type="match status" value="1"/>
</dbReference>
<dbReference type="PROSITE" id="PS00042">
    <property type="entry name" value="HTH_CRP_1"/>
    <property type="match status" value="1"/>
</dbReference>
<evidence type="ECO:0000256" key="2">
    <source>
        <dbReference type="ARBA" id="ARBA00023125"/>
    </source>
</evidence>
<dbReference type="Gene3D" id="1.10.10.10">
    <property type="entry name" value="Winged helix-like DNA-binding domain superfamily/Winged helix DNA-binding domain"/>
    <property type="match status" value="1"/>
</dbReference>
<protein>
    <submittedName>
        <fullName evidence="6">Transcriptional regulator Anr</fullName>
    </submittedName>
</protein>
<dbReference type="InterPro" id="IPR012318">
    <property type="entry name" value="HTH_CRP"/>
</dbReference>
<keyword evidence="7" id="KW-1185">Reference proteome</keyword>
<evidence type="ECO:0000256" key="3">
    <source>
        <dbReference type="ARBA" id="ARBA00023163"/>
    </source>
</evidence>
<accession>A0A095SMM1</accession>
<dbReference type="GO" id="GO:0003700">
    <property type="term" value="F:DNA-binding transcription factor activity"/>
    <property type="evidence" value="ECO:0007669"/>
    <property type="project" value="InterPro"/>
</dbReference>
<dbReference type="InterPro" id="IPR018490">
    <property type="entry name" value="cNMP-bd_dom_sf"/>
</dbReference>
<dbReference type="InterPro" id="IPR036390">
    <property type="entry name" value="WH_DNA-bd_sf"/>
</dbReference>
<keyword evidence="1" id="KW-0805">Transcription regulation</keyword>
<sequence>MSQHVSCNECSLSPVCLPLAVAPAQLDQLDNIIHRGRPLKRGEHLFRASDNFEAVYAVRSGAIKTYVLSDQGDEQVTGFYLPGEVLGMDGISTAHHVSNAKALETATVCEIPFAQLENLSQKIPSLQHHFFSLMSNEIRADRELHMLLSKKNADDRVASLLLSLSARHQRRGLSSRVFRLPMSRYDIANYLGLAVETVSRIFTRFQQNGWLRAEGREVEILDRGKLCGHDPALEDSL</sequence>
<comment type="caution">
    <text evidence="6">The sequence shown here is derived from an EMBL/GenBank/DDBJ whole genome shotgun (WGS) entry which is preliminary data.</text>
</comment>
<dbReference type="Pfam" id="PF13545">
    <property type="entry name" value="HTH_Crp_2"/>
    <property type="match status" value="1"/>
</dbReference>
<evidence type="ECO:0000259" key="4">
    <source>
        <dbReference type="PROSITE" id="PS50042"/>
    </source>
</evidence>
<dbReference type="PATRIC" id="fig|1177154.3.peg.1068"/>
<dbReference type="PRINTS" id="PR00034">
    <property type="entry name" value="HTHCRP"/>
</dbReference>
<dbReference type="AlphaFoldDB" id="A0A095SMM1"/>
<dbReference type="SMART" id="SM00100">
    <property type="entry name" value="cNMP"/>
    <property type="match status" value="1"/>
</dbReference>
<proteinExistence type="predicted"/>
<dbReference type="PROSITE" id="PS51063">
    <property type="entry name" value="HTH_CRP_2"/>
    <property type="match status" value="1"/>
</dbReference>
<feature type="domain" description="Cyclic nucleotide-binding" evidence="4">
    <location>
        <begin position="26"/>
        <end position="87"/>
    </location>
</feature>
<feature type="domain" description="HTH crp-type" evidence="5">
    <location>
        <begin position="151"/>
        <end position="224"/>
    </location>
</feature>
<evidence type="ECO:0000313" key="7">
    <source>
        <dbReference type="Proteomes" id="UP000029444"/>
    </source>
</evidence>
<evidence type="ECO:0000313" key="6">
    <source>
        <dbReference type="EMBL" id="KGD65827.1"/>
    </source>
</evidence>
<dbReference type="Pfam" id="PF00027">
    <property type="entry name" value="cNMP_binding"/>
    <property type="match status" value="1"/>
</dbReference>
<dbReference type="PROSITE" id="PS50042">
    <property type="entry name" value="CNMP_BINDING_3"/>
    <property type="match status" value="1"/>
</dbReference>
<dbReference type="Gene3D" id="2.60.120.10">
    <property type="entry name" value="Jelly Rolls"/>
    <property type="match status" value="1"/>
</dbReference>
<dbReference type="CDD" id="cd00092">
    <property type="entry name" value="HTH_CRP"/>
    <property type="match status" value="1"/>
</dbReference>
<evidence type="ECO:0000259" key="5">
    <source>
        <dbReference type="PROSITE" id="PS51063"/>
    </source>
</evidence>
<dbReference type="InterPro" id="IPR036388">
    <property type="entry name" value="WH-like_DNA-bd_sf"/>
</dbReference>
<organism evidence="6 7">
    <name type="scientific">Alcanivorax nanhaiticus</name>
    <dbReference type="NCBI Taxonomy" id="1177154"/>
    <lineage>
        <taxon>Bacteria</taxon>
        <taxon>Pseudomonadati</taxon>
        <taxon>Pseudomonadota</taxon>
        <taxon>Gammaproteobacteria</taxon>
        <taxon>Oceanospirillales</taxon>
        <taxon>Alcanivoracaceae</taxon>
        <taxon>Alcanivorax</taxon>
    </lineage>
</organism>
<dbReference type="eggNOG" id="COG0664">
    <property type="taxonomic scope" value="Bacteria"/>
</dbReference>
<dbReference type="SMART" id="SM00419">
    <property type="entry name" value="HTH_CRP"/>
    <property type="match status" value="1"/>
</dbReference>
<dbReference type="EMBL" id="ARXV01000003">
    <property type="protein sequence ID" value="KGD65827.1"/>
    <property type="molecule type" value="Genomic_DNA"/>
</dbReference>